<evidence type="ECO:0000313" key="1">
    <source>
        <dbReference type="EMBL" id="GCC48243.1"/>
    </source>
</evidence>
<gene>
    <name evidence="1" type="ORF">chiPu_0032209</name>
</gene>
<proteinExistence type="predicted"/>
<reference evidence="1 2" key="1">
    <citation type="journal article" date="2018" name="Nat. Ecol. Evol.">
        <title>Shark genomes provide insights into elasmobranch evolution and the origin of vertebrates.</title>
        <authorList>
            <person name="Hara Y"/>
            <person name="Yamaguchi K"/>
            <person name="Onimaru K"/>
            <person name="Kadota M"/>
            <person name="Koyanagi M"/>
            <person name="Keeley SD"/>
            <person name="Tatsumi K"/>
            <person name="Tanaka K"/>
            <person name="Motone F"/>
            <person name="Kageyama Y"/>
            <person name="Nozu R"/>
            <person name="Adachi N"/>
            <person name="Nishimura O"/>
            <person name="Nakagawa R"/>
            <person name="Tanegashima C"/>
            <person name="Kiyatake I"/>
            <person name="Matsumoto R"/>
            <person name="Murakumo K"/>
            <person name="Nishida K"/>
            <person name="Terakita A"/>
            <person name="Kuratani S"/>
            <person name="Sato K"/>
            <person name="Hyodo S Kuraku.S."/>
        </authorList>
    </citation>
    <scope>NUCLEOTIDE SEQUENCE [LARGE SCALE GENOMIC DNA]</scope>
</reference>
<keyword evidence="2" id="KW-1185">Reference proteome</keyword>
<accession>A0A401U034</accession>
<sequence length="51" mass="6000">MLLLLHDRRDVAEQLVPRSIDVPRPLLAKNVAKAVRDHREERDEQFARRAV</sequence>
<dbReference type="Proteomes" id="UP000287033">
    <property type="component" value="Unassembled WGS sequence"/>
</dbReference>
<organism evidence="1 2">
    <name type="scientific">Chiloscyllium punctatum</name>
    <name type="common">Brownbanded bambooshark</name>
    <name type="synonym">Hemiscyllium punctatum</name>
    <dbReference type="NCBI Taxonomy" id="137246"/>
    <lineage>
        <taxon>Eukaryota</taxon>
        <taxon>Metazoa</taxon>
        <taxon>Chordata</taxon>
        <taxon>Craniata</taxon>
        <taxon>Vertebrata</taxon>
        <taxon>Chondrichthyes</taxon>
        <taxon>Elasmobranchii</taxon>
        <taxon>Galeomorphii</taxon>
        <taxon>Galeoidea</taxon>
        <taxon>Orectolobiformes</taxon>
        <taxon>Hemiscylliidae</taxon>
        <taxon>Chiloscyllium</taxon>
    </lineage>
</organism>
<feature type="non-terminal residue" evidence="1">
    <location>
        <position position="51"/>
    </location>
</feature>
<dbReference type="AlphaFoldDB" id="A0A401U034"/>
<protein>
    <submittedName>
        <fullName evidence="1">Uncharacterized protein</fullName>
    </submittedName>
</protein>
<comment type="caution">
    <text evidence="1">The sequence shown here is derived from an EMBL/GenBank/DDBJ whole genome shotgun (WGS) entry which is preliminary data.</text>
</comment>
<dbReference type="EMBL" id="BEZZ01230556">
    <property type="protein sequence ID" value="GCC48243.1"/>
    <property type="molecule type" value="Genomic_DNA"/>
</dbReference>
<evidence type="ECO:0000313" key="2">
    <source>
        <dbReference type="Proteomes" id="UP000287033"/>
    </source>
</evidence>
<name>A0A401U034_CHIPU</name>